<feature type="signal peptide" evidence="1">
    <location>
        <begin position="1"/>
        <end position="22"/>
    </location>
</feature>
<proteinExistence type="predicted"/>
<dbReference type="Proteomes" id="UP001499959">
    <property type="component" value="Unassembled WGS sequence"/>
</dbReference>
<evidence type="ECO:0000313" key="3">
    <source>
        <dbReference type="Proteomes" id="UP001499959"/>
    </source>
</evidence>
<feature type="chain" id="PRO_5045157148" evidence="1">
    <location>
        <begin position="23"/>
        <end position="292"/>
    </location>
</feature>
<dbReference type="EMBL" id="BAABJE010000017">
    <property type="protein sequence ID" value="GAA4802581.1"/>
    <property type="molecule type" value="Genomic_DNA"/>
</dbReference>
<dbReference type="RefSeq" id="WP_345304321.1">
    <property type="nucleotide sequence ID" value="NZ_BAABJE010000017.1"/>
</dbReference>
<sequence>MRNTLCLLVLLAASFATGHAVARKIDYAMPPTPAIAEGLTFKVAAPVPPDAAPADAKPKRGLLVATNTLYLDDARRISYRQDFGGGGLATGLLLGPLGAAANAKAIQNANERESAALRGKFPFTPDDLLGRALAARPAVAGATVDAELTPSLFVTRDANERLIFWAIVDVSIGEWRGRYSALMQGRVPLADATQGLSGDPLRNLEWGLQSAYANALDAMTADIAGQLTGFSKQHAKIEALSPRFAGMVKYEHVLRSEERVIVRALAPGKYLAQGMGFIGVLVVPASDVTFGP</sequence>
<evidence type="ECO:0000313" key="2">
    <source>
        <dbReference type="EMBL" id="GAA4802581.1"/>
    </source>
</evidence>
<keyword evidence="3" id="KW-1185">Reference proteome</keyword>
<reference evidence="3" key="1">
    <citation type="journal article" date="2019" name="Int. J. Syst. Evol. Microbiol.">
        <title>The Global Catalogue of Microorganisms (GCM) 10K type strain sequencing project: providing services to taxonomists for standard genome sequencing and annotation.</title>
        <authorList>
            <consortium name="The Broad Institute Genomics Platform"/>
            <consortium name="The Broad Institute Genome Sequencing Center for Infectious Disease"/>
            <person name="Wu L."/>
            <person name="Ma J."/>
        </authorList>
    </citation>
    <scope>NUCLEOTIDE SEQUENCE [LARGE SCALE GENOMIC DNA]</scope>
    <source>
        <strain evidence="3">JCM 18204</strain>
    </source>
</reference>
<organism evidence="2 3">
    <name type="scientific">Lysobacter hankyongensis</name>
    <dbReference type="NCBI Taxonomy" id="1176535"/>
    <lineage>
        <taxon>Bacteria</taxon>
        <taxon>Pseudomonadati</taxon>
        <taxon>Pseudomonadota</taxon>
        <taxon>Gammaproteobacteria</taxon>
        <taxon>Lysobacterales</taxon>
        <taxon>Lysobacteraceae</taxon>
        <taxon>Lysobacter</taxon>
    </lineage>
</organism>
<keyword evidence="1" id="KW-0732">Signal</keyword>
<gene>
    <name evidence="2" type="ORF">GCM10023307_31640</name>
</gene>
<protein>
    <submittedName>
        <fullName evidence="2">Uncharacterized protein</fullName>
    </submittedName>
</protein>
<evidence type="ECO:0000256" key="1">
    <source>
        <dbReference type="SAM" id="SignalP"/>
    </source>
</evidence>
<name>A0ABP9C3P8_9GAMM</name>
<accession>A0ABP9C3P8</accession>
<comment type="caution">
    <text evidence="2">The sequence shown here is derived from an EMBL/GenBank/DDBJ whole genome shotgun (WGS) entry which is preliminary data.</text>
</comment>